<accession>A0ABP9JVW1</accession>
<feature type="transmembrane region" description="Helical" evidence="9">
    <location>
        <begin position="60"/>
        <end position="79"/>
    </location>
</feature>
<dbReference type="InterPro" id="IPR037185">
    <property type="entry name" value="EmrE-like"/>
</dbReference>
<keyword evidence="6 9" id="KW-0472">Membrane</keyword>
<dbReference type="InterPro" id="IPR000390">
    <property type="entry name" value="Small_drug/metabolite_transptr"/>
</dbReference>
<proteinExistence type="inferred from homology"/>
<evidence type="ECO:0000256" key="3">
    <source>
        <dbReference type="ARBA" id="ARBA00022475"/>
    </source>
</evidence>
<feature type="transmembrane region" description="Helical" evidence="9">
    <location>
        <begin position="30"/>
        <end position="48"/>
    </location>
</feature>
<evidence type="ECO:0000256" key="9">
    <source>
        <dbReference type="SAM" id="Phobius"/>
    </source>
</evidence>
<dbReference type="Gene3D" id="1.10.3730.20">
    <property type="match status" value="1"/>
</dbReference>
<keyword evidence="2" id="KW-0813">Transport</keyword>
<dbReference type="EMBL" id="BAABHV010000001">
    <property type="protein sequence ID" value="GAA5045502.1"/>
    <property type="molecule type" value="Genomic_DNA"/>
</dbReference>
<keyword evidence="3" id="KW-1003">Cell membrane</keyword>
<evidence type="ECO:0000256" key="8">
    <source>
        <dbReference type="RuleBase" id="RU003942"/>
    </source>
</evidence>
<dbReference type="PANTHER" id="PTHR30561">
    <property type="entry name" value="SMR FAMILY PROTON-DEPENDENT DRUG EFFLUX TRANSPORTER SUGE"/>
    <property type="match status" value="1"/>
</dbReference>
<evidence type="ECO:0000313" key="10">
    <source>
        <dbReference type="EMBL" id="GAA5045502.1"/>
    </source>
</evidence>
<protein>
    <submittedName>
        <fullName evidence="10">Multidrug efflux SMR transporter</fullName>
    </submittedName>
</protein>
<keyword evidence="4 8" id="KW-0812">Transmembrane</keyword>
<dbReference type="Proteomes" id="UP001500518">
    <property type="component" value="Unassembled WGS sequence"/>
</dbReference>
<dbReference type="SUPFAM" id="SSF103481">
    <property type="entry name" value="Multidrug resistance efflux transporter EmrE"/>
    <property type="match status" value="1"/>
</dbReference>
<name>A0ABP9JVW1_9SPHN</name>
<reference evidence="11" key="1">
    <citation type="journal article" date="2019" name="Int. J. Syst. Evol. Microbiol.">
        <title>The Global Catalogue of Microorganisms (GCM) 10K type strain sequencing project: providing services to taxonomists for standard genome sequencing and annotation.</title>
        <authorList>
            <consortium name="The Broad Institute Genomics Platform"/>
            <consortium name="The Broad Institute Genome Sequencing Center for Infectious Disease"/>
            <person name="Wu L."/>
            <person name="Ma J."/>
        </authorList>
    </citation>
    <scope>NUCLEOTIDE SEQUENCE [LARGE SCALE GENOMIC DNA]</scope>
    <source>
        <strain evidence="11">JCM 18014</strain>
    </source>
</reference>
<comment type="subcellular location">
    <subcellularLocation>
        <location evidence="1 8">Cell membrane</location>
        <topology evidence="1 8">Multi-pass membrane protein</topology>
    </subcellularLocation>
</comment>
<evidence type="ECO:0000256" key="6">
    <source>
        <dbReference type="ARBA" id="ARBA00023136"/>
    </source>
</evidence>
<evidence type="ECO:0000256" key="1">
    <source>
        <dbReference type="ARBA" id="ARBA00004651"/>
    </source>
</evidence>
<evidence type="ECO:0000256" key="5">
    <source>
        <dbReference type="ARBA" id="ARBA00022989"/>
    </source>
</evidence>
<sequence>MNAWIFLGMAIALEVTGTFLLKLSNGFEKWHWGALSIFCYSACFWVLAPAMKALPVGVVYAIWAGVGIVAATAIGVFAFNERLGAIQYICIVMVLIGAVGLRVTTTA</sequence>
<dbReference type="Pfam" id="PF00893">
    <property type="entry name" value="Multi_Drug_Res"/>
    <property type="match status" value="1"/>
</dbReference>
<evidence type="ECO:0000256" key="4">
    <source>
        <dbReference type="ARBA" id="ARBA00022692"/>
    </source>
</evidence>
<evidence type="ECO:0000256" key="2">
    <source>
        <dbReference type="ARBA" id="ARBA00022448"/>
    </source>
</evidence>
<evidence type="ECO:0000313" key="11">
    <source>
        <dbReference type="Proteomes" id="UP001500518"/>
    </source>
</evidence>
<comment type="similarity">
    <text evidence="7 8">Belongs to the drug/metabolite transporter (DMT) superfamily. Small multidrug resistance (SMR) (TC 2.A.7.1) family.</text>
</comment>
<keyword evidence="11" id="KW-1185">Reference proteome</keyword>
<gene>
    <name evidence="10" type="ORF">GCM10023208_00050</name>
</gene>
<organism evidence="10 11">
    <name type="scientific">Erythrobacter westpacificensis</name>
    <dbReference type="NCBI Taxonomy" id="1055231"/>
    <lineage>
        <taxon>Bacteria</taxon>
        <taxon>Pseudomonadati</taxon>
        <taxon>Pseudomonadota</taxon>
        <taxon>Alphaproteobacteria</taxon>
        <taxon>Sphingomonadales</taxon>
        <taxon>Erythrobacteraceae</taxon>
        <taxon>Erythrobacter/Porphyrobacter group</taxon>
        <taxon>Erythrobacter</taxon>
    </lineage>
</organism>
<dbReference type="RefSeq" id="WP_346031097.1">
    <property type="nucleotide sequence ID" value="NZ_BAABHV010000001.1"/>
</dbReference>
<keyword evidence="5 9" id="KW-1133">Transmembrane helix</keyword>
<feature type="transmembrane region" description="Helical" evidence="9">
    <location>
        <begin position="85"/>
        <end position="104"/>
    </location>
</feature>
<evidence type="ECO:0000256" key="7">
    <source>
        <dbReference type="ARBA" id="ARBA00038032"/>
    </source>
</evidence>
<dbReference type="PANTHER" id="PTHR30561:SF1">
    <property type="entry name" value="MULTIDRUG TRANSPORTER EMRE"/>
    <property type="match status" value="1"/>
</dbReference>
<dbReference type="InterPro" id="IPR045324">
    <property type="entry name" value="Small_multidrug_res"/>
</dbReference>
<comment type="caution">
    <text evidence="10">The sequence shown here is derived from an EMBL/GenBank/DDBJ whole genome shotgun (WGS) entry which is preliminary data.</text>
</comment>